<dbReference type="SUPFAM" id="SSF53448">
    <property type="entry name" value="Nucleotide-diphospho-sugar transferases"/>
    <property type="match status" value="1"/>
</dbReference>
<dbReference type="CDD" id="cd06433">
    <property type="entry name" value="GT_2_WfgS_like"/>
    <property type="match status" value="1"/>
</dbReference>
<dbReference type="Pfam" id="PF00535">
    <property type="entry name" value="Glycos_transf_2"/>
    <property type="match status" value="1"/>
</dbReference>
<dbReference type="Gene3D" id="3.90.550.10">
    <property type="entry name" value="Spore Coat Polysaccharide Biosynthesis Protein SpsA, Chain A"/>
    <property type="match status" value="1"/>
</dbReference>
<dbReference type="AlphaFoldDB" id="I3INU1"/>
<keyword evidence="3" id="KW-1185">Reference proteome</keyword>
<evidence type="ECO:0000313" key="2">
    <source>
        <dbReference type="EMBL" id="GAB63386.1"/>
    </source>
</evidence>
<name>I3INU1_9BACT</name>
<gene>
    <name evidence="2" type="ORF">KSU1_D0077</name>
</gene>
<reference evidence="2 3" key="1">
    <citation type="journal article" date="2012" name="FEBS Lett.">
        <title>Anammox organism KSU-1 expresses a NirK-type copper-containing nitrite reductase instead of a NirS-type with cytochrome cd1.</title>
        <authorList>
            <person name="Hira D."/>
            <person name="Toh H."/>
            <person name="Migita C.T."/>
            <person name="Okubo H."/>
            <person name="Nishiyama T."/>
            <person name="Hattori M."/>
            <person name="Furukawa K."/>
            <person name="Fujii T."/>
        </authorList>
    </citation>
    <scope>NUCLEOTIDE SEQUENCE [LARGE SCALE GENOMIC DNA]</scope>
</reference>
<dbReference type="EMBL" id="BAFH01000004">
    <property type="protein sequence ID" value="GAB63386.1"/>
    <property type="molecule type" value="Genomic_DNA"/>
</dbReference>
<dbReference type="STRING" id="247490.KSU1_D0077"/>
<sequence>MKISVIIPTFNSARTIEDTLKSIFNQNWPDFQIIIQDGKSTDDTETIVARYPTAMAGWQSEPDNGIYDAMNKGIRRATGDIIAILNSDDVWLPGTLERINSVFLRNPDIGIVSGSIEVWEDSPGGAKVVLKSSLLHSRKSMAIQHPATFVRRNVYERIGLFNTRYRFGADYDFVLKCLGANVPWIILDDILVRMRADGKGTTFNFDDWTIRRSYRLSSVVSESLTCTNSFIRYVSRTIILKIFGGKTLSAFRSYLWRKRIYR</sequence>
<organism evidence="2 3">
    <name type="scientific">Candidatus Jettenia caeni</name>
    <dbReference type="NCBI Taxonomy" id="247490"/>
    <lineage>
        <taxon>Bacteria</taxon>
        <taxon>Pseudomonadati</taxon>
        <taxon>Planctomycetota</taxon>
        <taxon>Candidatus Brocadiia</taxon>
        <taxon>Candidatus Brocadiales</taxon>
        <taxon>Candidatus Brocadiaceae</taxon>
        <taxon>Candidatus Jettenia</taxon>
    </lineage>
</organism>
<dbReference type="OrthoDB" id="9784574at2"/>
<dbReference type="eggNOG" id="COG1216">
    <property type="taxonomic scope" value="Bacteria"/>
</dbReference>
<proteinExistence type="predicted"/>
<dbReference type="PANTHER" id="PTHR43685:SF11">
    <property type="entry name" value="GLYCOSYLTRANSFERASE TAGX-RELATED"/>
    <property type="match status" value="1"/>
</dbReference>
<dbReference type="Proteomes" id="UP000002985">
    <property type="component" value="Unassembled WGS sequence"/>
</dbReference>
<dbReference type="InterPro" id="IPR001173">
    <property type="entry name" value="Glyco_trans_2-like"/>
</dbReference>
<dbReference type="InterPro" id="IPR050834">
    <property type="entry name" value="Glycosyltransf_2"/>
</dbReference>
<dbReference type="InterPro" id="IPR029044">
    <property type="entry name" value="Nucleotide-diphossugar_trans"/>
</dbReference>
<accession>I3INU1</accession>
<protein>
    <recommendedName>
        <fullName evidence="1">Glycosyltransferase 2-like domain-containing protein</fullName>
    </recommendedName>
</protein>
<evidence type="ECO:0000259" key="1">
    <source>
        <dbReference type="Pfam" id="PF00535"/>
    </source>
</evidence>
<comment type="caution">
    <text evidence="2">The sequence shown here is derived from an EMBL/GenBank/DDBJ whole genome shotgun (WGS) entry which is preliminary data.</text>
</comment>
<dbReference type="PANTHER" id="PTHR43685">
    <property type="entry name" value="GLYCOSYLTRANSFERASE"/>
    <property type="match status" value="1"/>
</dbReference>
<feature type="domain" description="Glycosyltransferase 2-like" evidence="1">
    <location>
        <begin position="4"/>
        <end position="112"/>
    </location>
</feature>
<evidence type="ECO:0000313" key="3">
    <source>
        <dbReference type="Proteomes" id="UP000002985"/>
    </source>
</evidence>